<evidence type="ECO:0000256" key="4">
    <source>
        <dbReference type="ARBA" id="ARBA00023015"/>
    </source>
</evidence>
<keyword evidence="3" id="KW-0862">Zinc</keyword>
<dbReference type="Proteomes" id="UP000663829">
    <property type="component" value="Unassembled WGS sequence"/>
</dbReference>
<dbReference type="Gene3D" id="1.10.565.10">
    <property type="entry name" value="Retinoid X Receptor"/>
    <property type="match status" value="1"/>
</dbReference>
<dbReference type="GO" id="GO:0008270">
    <property type="term" value="F:zinc ion binding"/>
    <property type="evidence" value="ECO:0007669"/>
    <property type="project" value="UniProtKB-KW"/>
</dbReference>
<keyword evidence="5" id="KW-0238">DNA-binding</keyword>
<dbReference type="GO" id="GO:0004879">
    <property type="term" value="F:nuclear receptor activity"/>
    <property type="evidence" value="ECO:0007669"/>
    <property type="project" value="TreeGrafter"/>
</dbReference>
<keyword evidence="6" id="KW-0804">Transcription</keyword>
<dbReference type="Gene3D" id="3.30.50.10">
    <property type="entry name" value="Erythroid Transcription Factor GATA-1, subunit A"/>
    <property type="match status" value="1"/>
</dbReference>
<comment type="caution">
    <text evidence="9">The sequence shown here is derived from an EMBL/GenBank/DDBJ whole genome shotgun (WGS) entry which is preliminary data.</text>
</comment>
<dbReference type="OrthoDB" id="9993861at2759"/>
<keyword evidence="2" id="KW-0863">Zinc-finger</keyword>
<keyword evidence="4" id="KW-0805">Transcription regulation</keyword>
<evidence type="ECO:0000256" key="1">
    <source>
        <dbReference type="ARBA" id="ARBA00022723"/>
    </source>
</evidence>
<dbReference type="SUPFAM" id="SSF48508">
    <property type="entry name" value="Nuclear receptor ligand-binding domain"/>
    <property type="match status" value="1"/>
</dbReference>
<evidence type="ECO:0000313" key="10">
    <source>
        <dbReference type="EMBL" id="CAF4244325.1"/>
    </source>
</evidence>
<keyword evidence="1" id="KW-0479">Metal-binding</keyword>
<dbReference type="PANTHER" id="PTHR24082:SF283">
    <property type="entry name" value="NUCLEAR HORMONE RECEPTOR HR96"/>
    <property type="match status" value="1"/>
</dbReference>
<sequence length="401" mass="45928">MNFSEQNPLVLSTNRTTKVMIITDDESILNKLDLNPVNLTTNKDVETIVVDLASNIDDNTMELELLSELSRRNGINGPNYKQIFNLPVKSDASSKRTQIQTINNPTVLSNMTARTTTRKRKADLTCVEQSQCIGDISRKCNISNEITRKCKRCRLEQCFAVGMRKDYILTSEERLLKKKCIEDNRRLKQMQNNDSNNHKQQQQINSQVTDDMTVNIQSSNLSNNSLLSVQDWTQLCHLQISYLSASQSTLLPFPPFQLTDKMSAMVHTIDIQNFVALKLITYLKSVHEFEQLDENDRLTLVKYNLPGLFMLCATLQYDDVREIFTEPYIDEQYAQHCKDLFIYCYGLEFHQGLVKIIRLVVDLTARDPVIVELLLVILIFTKGLSAHNAYSVEPILSNSSQ</sequence>
<proteinExistence type="predicted"/>
<evidence type="ECO:0000256" key="8">
    <source>
        <dbReference type="ARBA" id="ARBA00023242"/>
    </source>
</evidence>
<dbReference type="InterPro" id="IPR050234">
    <property type="entry name" value="Nuclear_hormone_rcpt_NR1"/>
</dbReference>
<dbReference type="GO" id="GO:0030154">
    <property type="term" value="P:cell differentiation"/>
    <property type="evidence" value="ECO:0007669"/>
    <property type="project" value="TreeGrafter"/>
</dbReference>
<organism evidence="9 11">
    <name type="scientific">Didymodactylos carnosus</name>
    <dbReference type="NCBI Taxonomy" id="1234261"/>
    <lineage>
        <taxon>Eukaryota</taxon>
        <taxon>Metazoa</taxon>
        <taxon>Spiralia</taxon>
        <taxon>Gnathifera</taxon>
        <taxon>Rotifera</taxon>
        <taxon>Eurotatoria</taxon>
        <taxon>Bdelloidea</taxon>
        <taxon>Philodinida</taxon>
        <taxon>Philodinidae</taxon>
        <taxon>Didymodactylos</taxon>
    </lineage>
</organism>
<dbReference type="InterPro" id="IPR013088">
    <property type="entry name" value="Znf_NHR/GATA"/>
</dbReference>
<gene>
    <name evidence="9" type="ORF">GPM918_LOCUS31510</name>
    <name evidence="10" type="ORF">SRO942_LOCUS32157</name>
</gene>
<name>A0A815IBH5_9BILA</name>
<accession>A0A815IBH5</accession>
<evidence type="ECO:0000256" key="2">
    <source>
        <dbReference type="ARBA" id="ARBA00022771"/>
    </source>
</evidence>
<dbReference type="PANTHER" id="PTHR24082">
    <property type="entry name" value="NUCLEAR HORMONE RECEPTOR"/>
    <property type="match status" value="1"/>
</dbReference>
<evidence type="ECO:0008006" key="12">
    <source>
        <dbReference type="Google" id="ProtNLM"/>
    </source>
</evidence>
<evidence type="ECO:0000256" key="5">
    <source>
        <dbReference type="ARBA" id="ARBA00023125"/>
    </source>
</evidence>
<dbReference type="EMBL" id="CAJOBC010071589">
    <property type="protein sequence ID" value="CAF4244325.1"/>
    <property type="molecule type" value="Genomic_DNA"/>
</dbReference>
<evidence type="ECO:0000313" key="9">
    <source>
        <dbReference type="EMBL" id="CAF1363779.1"/>
    </source>
</evidence>
<evidence type="ECO:0000256" key="7">
    <source>
        <dbReference type="ARBA" id="ARBA00023170"/>
    </source>
</evidence>
<reference evidence="9" key="1">
    <citation type="submission" date="2021-02" db="EMBL/GenBank/DDBJ databases">
        <authorList>
            <person name="Nowell W R."/>
        </authorList>
    </citation>
    <scope>NUCLEOTIDE SEQUENCE</scope>
</reference>
<evidence type="ECO:0000256" key="6">
    <source>
        <dbReference type="ARBA" id="ARBA00023163"/>
    </source>
</evidence>
<dbReference type="AlphaFoldDB" id="A0A815IBH5"/>
<evidence type="ECO:0000313" key="11">
    <source>
        <dbReference type="Proteomes" id="UP000663829"/>
    </source>
</evidence>
<keyword evidence="11" id="KW-1185">Reference proteome</keyword>
<feature type="non-terminal residue" evidence="9">
    <location>
        <position position="1"/>
    </location>
</feature>
<dbReference type="GO" id="GO:0000122">
    <property type="term" value="P:negative regulation of transcription by RNA polymerase II"/>
    <property type="evidence" value="ECO:0007669"/>
    <property type="project" value="TreeGrafter"/>
</dbReference>
<dbReference type="InterPro" id="IPR035500">
    <property type="entry name" value="NHR-like_dom_sf"/>
</dbReference>
<dbReference type="GO" id="GO:0000978">
    <property type="term" value="F:RNA polymerase II cis-regulatory region sequence-specific DNA binding"/>
    <property type="evidence" value="ECO:0007669"/>
    <property type="project" value="TreeGrafter"/>
</dbReference>
<keyword evidence="8" id="KW-0539">Nucleus</keyword>
<evidence type="ECO:0000256" key="3">
    <source>
        <dbReference type="ARBA" id="ARBA00022833"/>
    </source>
</evidence>
<dbReference type="Proteomes" id="UP000681722">
    <property type="component" value="Unassembled WGS sequence"/>
</dbReference>
<keyword evidence="7" id="KW-0675">Receptor</keyword>
<dbReference type="GO" id="GO:0045944">
    <property type="term" value="P:positive regulation of transcription by RNA polymerase II"/>
    <property type="evidence" value="ECO:0007669"/>
    <property type="project" value="TreeGrafter"/>
</dbReference>
<protein>
    <recommendedName>
        <fullName evidence="12">Nuclear receptor domain-containing protein</fullName>
    </recommendedName>
</protein>
<dbReference type="EMBL" id="CAJNOQ010015556">
    <property type="protein sequence ID" value="CAF1363779.1"/>
    <property type="molecule type" value="Genomic_DNA"/>
</dbReference>